<feature type="compositionally biased region" description="Low complexity" evidence="1">
    <location>
        <begin position="195"/>
        <end position="211"/>
    </location>
</feature>
<dbReference type="Proteomes" id="UP001241758">
    <property type="component" value="Unassembled WGS sequence"/>
</dbReference>
<proteinExistence type="predicted"/>
<gene>
    <name evidence="4" type="ORF">QLQ12_44260</name>
</gene>
<feature type="signal peptide" evidence="3">
    <location>
        <begin position="1"/>
        <end position="26"/>
    </location>
</feature>
<dbReference type="EMBL" id="JASCTH010000049">
    <property type="protein sequence ID" value="MDI6105617.1"/>
    <property type="molecule type" value="Genomic_DNA"/>
</dbReference>
<organism evidence="4 5">
    <name type="scientific">Actinoplanes sandaracinus</name>
    <dbReference type="NCBI Taxonomy" id="3045177"/>
    <lineage>
        <taxon>Bacteria</taxon>
        <taxon>Bacillati</taxon>
        <taxon>Actinomycetota</taxon>
        <taxon>Actinomycetes</taxon>
        <taxon>Micromonosporales</taxon>
        <taxon>Micromonosporaceae</taxon>
        <taxon>Actinoplanes</taxon>
    </lineage>
</organism>
<name>A0ABT6X0S5_9ACTN</name>
<evidence type="ECO:0000256" key="2">
    <source>
        <dbReference type="SAM" id="Phobius"/>
    </source>
</evidence>
<keyword evidence="2" id="KW-0472">Membrane</keyword>
<dbReference type="RefSeq" id="WP_282767083.1">
    <property type="nucleotide sequence ID" value="NZ_JASCTH010000049.1"/>
</dbReference>
<evidence type="ECO:0000256" key="3">
    <source>
        <dbReference type="SAM" id="SignalP"/>
    </source>
</evidence>
<feature type="transmembrane region" description="Helical" evidence="2">
    <location>
        <begin position="155"/>
        <end position="179"/>
    </location>
</feature>
<evidence type="ECO:0008006" key="6">
    <source>
        <dbReference type="Google" id="ProtNLM"/>
    </source>
</evidence>
<keyword evidence="2" id="KW-1133">Transmembrane helix</keyword>
<reference evidence="4 5" key="1">
    <citation type="submission" date="2023-05" db="EMBL/GenBank/DDBJ databases">
        <title>Actinoplanes sp. NEAU-A12 genome sequencing.</title>
        <authorList>
            <person name="Wang Z.-S."/>
        </authorList>
    </citation>
    <scope>NUCLEOTIDE SEQUENCE [LARGE SCALE GENOMIC DNA]</scope>
    <source>
        <strain evidence="4 5">NEAU-A12</strain>
    </source>
</reference>
<evidence type="ECO:0000313" key="5">
    <source>
        <dbReference type="Proteomes" id="UP001241758"/>
    </source>
</evidence>
<keyword evidence="5" id="KW-1185">Reference proteome</keyword>
<protein>
    <recommendedName>
        <fullName evidence="6">LysM domain-containing protein</fullName>
    </recommendedName>
</protein>
<comment type="caution">
    <text evidence="4">The sequence shown here is derived from an EMBL/GenBank/DDBJ whole genome shotgun (WGS) entry which is preliminary data.</text>
</comment>
<feature type="chain" id="PRO_5045683311" description="LysM domain-containing protein" evidence="3">
    <location>
        <begin position="27"/>
        <end position="468"/>
    </location>
</feature>
<evidence type="ECO:0000256" key="1">
    <source>
        <dbReference type="SAM" id="MobiDB-lite"/>
    </source>
</evidence>
<keyword evidence="2" id="KW-0812">Transmembrane</keyword>
<sequence>MPNRALPSLSTLAVTALLGLSGVVAAGGLATPSPHPVAFAAEEKVKYYVVQTAYKGEPEFLYEIAERFLGNGERHPEIFELNKGRPQPDGRALTKPEEVEPGWILQLPEDAKGPEIVVGPLPEVSAPAKATSSPAGAATTAPAAQAAAPKPGTNLGLVLGLAGGGVVLAGTIAGGLVLLRRRRAAGSTAAEPGDGASRSPLPRAAAAAGLSRSKRSQPPVFLDRVDSAANWTVDRALRVVATACHEAGRPMPLLYAVMVDVDRMVLRLAVSDDRPPAPWSVAENGRAWESSLRDLQAAPVDLAVPLPALHLVTLGTADRTRVLLDLGQCHGLISLTGDKAATRALALMWAAELATNSWSAQSDVLAVGMGGAPATGGDRIRFLDGARAALDHISGSGVPSALFLAAPPSGRDAAVLKATIASPECGLAAVVIGSVPDARWTFTLHPDGRLDTGAVGIVVHAPLVTALT</sequence>
<feature type="region of interest" description="Disordered" evidence="1">
    <location>
        <begin position="188"/>
        <end position="212"/>
    </location>
</feature>
<accession>A0ABT6X0S5</accession>
<keyword evidence="3" id="KW-0732">Signal</keyword>
<evidence type="ECO:0000313" key="4">
    <source>
        <dbReference type="EMBL" id="MDI6105617.1"/>
    </source>
</evidence>